<proteinExistence type="predicted"/>
<protein>
    <submittedName>
        <fullName evidence="1">Uncharacterized protein</fullName>
    </submittedName>
</protein>
<evidence type="ECO:0000313" key="2">
    <source>
        <dbReference type="Proteomes" id="UP000612680"/>
    </source>
</evidence>
<dbReference type="EMBL" id="CP056775">
    <property type="protein sequence ID" value="QRQ99820.1"/>
    <property type="molecule type" value="Genomic_DNA"/>
</dbReference>
<sequence>MKKCLHDFPWLDSTFLFTTGAPVDFAYEEKVRNGHPVRTESPEDSIARLNPAGLFRLHEGG</sequence>
<accession>A0ABX7I173</accession>
<keyword evidence="2" id="KW-1185">Reference proteome</keyword>
<organism evidence="1 2">
    <name type="scientific">Dyadobacter sandarakinus</name>
    <dbReference type="NCBI Taxonomy" id="2747268"/>
    <lineage>
        <taxon>Bacteria</taxon>
        <taxon>Pseudomonadati</taxon>
        <taxon>Bacteroidota</taxon>
        <taxon>Cytophagia</taxon>
        <taxon>Cytophagales</taxon>
        <taxon>Spirosomataceae</taxon>
        <taxon>Dyadobacter</taxon>
    </lineage>
</organism>
<evidence type="ECO:0000313" key="1">
    <source>
        <dbReference type="EMBL" id="QRQ99820.1"/>
    </source>
</evidence>
<dbReference type="RefSeq" id="WP_204660582.1">
    <property type="nucleotide sequence ID" value="NZ_CP056775.1"/>
</dbReference>
<dbReference type="Proteomes" id="UP000612680">
    <property type="component" value="Chromosome"/>
</dbReference>
<name>A0ABX7I173_9BACT</name>
<reference evidence="1 2" key="1">
    <citation type="submission" date="2020-06" db="EMBL/GenBank/DDBJ databases">
        <title>Dyadobacter sandarakinus sp. nov., isolated from the soil of the Arctic Yellow River Station.</title>
        <authorList>
            <person name="Zhang Y."/>
            <person name="Peng F."/>
        </authorList>
    </citation>
    <scope>NUCLEOTIDE SEQUENCE [LARGE SCALE GENOMIC DNA]</scope>
    <source>
        <strain evidence="1 2">Q3-56</strain>
    </source>
</reference>
<gene>
    <name evidence="1" type="ORF">HWI92_02245</name>
</gene>